<keyword evidence="1" id="KW-0489">Methyltransferase</keyword>
<dbReference type="GO" id="GO:0032259">
    <property type="term" value="P:methylation"/>
    <property type="evidence" value="ECO:0007669"/>
    <property type="project" value="UniProtKB-KW"/>
</dbReference>
<dbReference type="AlphaFoldDB" id="A0A1Y5NU81"/>
<gene>
    <name evidence="1" type="ORF">MIPYR_10056</name>
</gene>
<name>A0A1Y5NU81_9MICO</name>
<evidence type="ECO:0000313" key="1">
    <source>
        <dbReference type="EMBL" id="SBS69875.1"/>
    </source>
</evidence>
<proteinExistence type="predicted"/>
<sequence length="164" mass="16406">MPLASSGGTVKSRLAASLVLGVAVALGATGCAMVSPQATTIPYSPSDGANVADSGPLKVRNALIVTDEAGTTGNLIAAIVNDTDSAETLTVGIDGQTQTVRVDARSVVSLGSDDEEPLLLEGLDTSAGETLAVTFQSGTGTGVEAEIPVLDGELAYLEDFVPES</sequence>
<protein>
    <submittedName>
        <fullName evidence="1">DNA modification methylase</fullName>
    </submittedName>
</protein>
<keyword evidence="1" id="KW-0808">Transferase</keyword>
<accession>A0A1Y5NU81</accession>
<dbReference type="EMBL" id="FLQR01000001">
    <property type="protein sequence ID" value="SBS69875.1"/>
    <property type="molecule type" value="Genomic_DNA"/>
</dbReference>
<dbReference type="GO" id="GO:0008168">
    <property type="term" value="F:methyltransferase activity"/>
    <property type="evidence" value="ECO:0007669"/>
    <property type="project" value="UniProtKB-KW"/>
</dbReference>
<reference evidence="1" key="1">
    <citation type="submission" date="2016-03" db="EMBL/GenBank/DDBJ databases">
        <authorList>
            <person name="Ploux O."/>
        </authorList>
    </citation>
    <scope>NUCLEOTIDE SEQUENCE</scope>
    <source>
        <strain evidence="1">UC1</strain>
    </source>
</reference>
<organism evidence="1">
    <name type="scientific">uncultured Microbacterium sp</name>
    <dbReference type="NCBI Taxonomy" id="191216"/>
    <lineage>
        <taxon>Bacteria</taxon>
        <taxon>Bacillati</taxon>
        <taxon>Actinomycetota</taxon>
        <taxon>Actinomycetes</taxon>
        <taxon>Micrococcales</taxon>
        <taxon>Microbacteriaceae</taxon>
        <taxon>Microbacterium</taxon>
        <taxon>environmental samples</taxon>
    </lineage>
</organism>